<evidence type="ECO:0000313" key="1">
    <source>
        <dbReference type="EMBL" id="SIR14917.1"/>
    </source>
</evidence>
<dbReference type="Proteomes" id="UP000186953">
    <property type="component" value="Unassembled WGS sequence"/>
</dbReference>
<name>A0A1N6YK01_9FLAO</name>
<proteinExistence type="predicted"/>
<gene>
    <name evidence="1" type="ORF">SAMN05421797_10725</name>
</gene>
<organism evidence="1 2">
    <name type="scientific">Maribacter ulvicola</name>
    <dbReference type="NCBI Taxonomy" id="228959"/>
    <lineage>
        <taxon>Bacteria</taxon>
        <taxon>Pseudomonadati</taxon>
        <taxon>Bacteroidota</taxon>
        <taxon>Flavobacteriia</taxon>
        <taxon>Flavobacteriales</taxon>
        <taxon>Flavobacteriaceae</taxon>
        <taxon>Maribacter</taxon>
    </lineage>
</organism>
<dbReference type="AlphaFoldDB" id="A0A1N6YK01"/>
<accession>A0A1N6YK01</accession>
<sequence length="46" mass="4962">MKGRLPGLRSGNPNTVVPSYFSIGLVTDRILDSRAFDLYMSSGSNA</sequence>
<reference evidence="2" key="1">
    <citation type="submission" date="2017-01" db="EMBL/GenBank/DDBJ databases">
        <authorList>
            <person name="Varghese N."/>
            <person name="Submissions S."/>
        </authorList>
    </citation>
    <scope>NUCLEOTIDE SEQUENCE [LARGE SCALE GENOMIC DNA]</scope>
    <source>
        <strain evidence="2">DSM 15366</strain>
    </source>
</reference>
<keyword evidence="2" id="KW-1185">Reference proteome</keyword>
<protein>
    <submittedName>
        <fullName evidence="1">Uncharacterized protein</fullName>
    </submittedName>
</protein>
<dbReference type="STRING" id="228959.SAMN05421797_10725"/>
<dbReference type="EMBL" id="FTMA01000007">
    <property type="protein sequence ID" value="SIR14917.1"/>
    <property type="molecule type" value="Genomic_DNA"/>
</dbReference>
<evidence type="ECO:0000313" key="2">
    <source>
        <dbReference type="Proteomes" id="UP000186953"/>
    </source>
</evidence>